<reference evidence="10" key="2">
    <citation type="journal article" date="2014" name="Mol. Biochem. Parasitol.">
        <title>Capturing the variant surface glycoprotein repertoire (the VSGnome) of Trypanosoma brucei Lister 427.</title>
        <authorList>
            <person name="Cross G.A."/>
            <person name="Kim H.S."/>
            <person name="Wickstead B."/>
        </authorList>
    </citation>
    <scope>NUCLEOTIDE SEQUENCE</scope>
    <source>
        <strain evidence="10">Lister 427</strain>
    </source>
</reference>
<evidence type="ECO:0000256" key="5">
    <source>
        <dbReference type="ARBA" id="ARBA00023180"/>
    </source>
</evidence>
<evidence type="ECO:0000256" key="4">
    <source>
        <dbReference type="ARBA" id="ARBA00023136"/>
    </source>
</evidence>
<accession>M4SZB8</accession>
<protein>
    <submittedName>
        <fullName evidence="10">Variant surface glycoprotein 1107</fullName>
    </submittedName>
</protein>
<keyword evidence="5" id="KW-0325">Glycoprotein</keyword>
<sequence length="479" mass="50646">MLPTVTFTMIAVALVTADPKVLHSTTLAIGEPCQAGDYLNNIKSVLETKLSSGQVALKAMQKATAQLRLAAAASTGAEAKKYAILYGSLAAYTDEKQKAYNAAVLAAADGMAAAAALSFSQDVIQDIKEAQTADIGATATATLLASGFKAIKPKMTVTAEGGCFAGATRKANAAGESRSIGDELQIKLHHLQAADEATSKEGPNVLCETGAAGGSITTCLSSWSTGTNVQYKGGKLLKTKEITYQRKISTNADYAPVPDTSTNISPPTKRVKELLAQIKEAESEVNNLDISFSTETTHFLTKTPTFTQLATAIFVPESKTGEESKHTQTLQPIITANYGTNDEELKNKIWDQVELISVKGAALGTTESAPVKNVGELAKLEQAVGFYIAEASATAAAKKLNGTSCKTAEQPKADAADKTEEKKDGDKKDECKATEEKDCDTKKCDWNAEKKHCKVKEGAVVISAVITKTHLLLAFLIIE</sequence>
<dbReference type="GO" id="GO:0042783">
    <property type="term" value="P:symbiont-mediated evasion of host immune response"/>
    <property type="evidence" value="ECO:0007669"/>
    <property type="project" value="InterPro"/>
</dbReference>
<name>M4SZB8_9TRYP</name>
<evidence type="ECO:0000256" key="1">
    <source>
        <dbReference type="ARBA" id="ARBA00004609"/>
    </source>
</evidence>
<keyword evidence="4" id="KW-0472">Membrane</keyword>
<dbReference type="GO" id="GO:0098552">
    <property type="term" value="C:side of membrane"/>
    <property type="evidence" value="ECO:0007669"/>
    <property type="project" value="UniProtKB-KW"/>
</dbReference>
<feature type="signal peptide" evidence="8">
    <location>
        <begin position="1"/>
        <end position="17"/>
    </location>
</feature>
<feature type="chain" id="PRO_5004058202" evidence="8">
    <location>
        <begin position="18"/>
        <end position="479"/>
    </location>
</feature>
<feature type="domain" description="Trypanosome variant surface glycoprotein A-type N-terminal" evidence="9">
    <location>
        <begin position="29"/>
        <end position="387"/>
    </location>
</feature>
<reference evidence="10" key="1">
    <citation type="submission" date="2013-02" db="EMBL/GenBank/DDBJ databases">
        <authorList>
            <person name="Cross G.A.M."/>
            <person name="Kim H.-S."/>
            <person name="Wickstead B."/>
        </authorList>
    </citation>
    <scope>NUCLEOTIDE SEQUENCE</scope>
    <source>
        <strain evidence="10">Lister 427</strain>
    </source>
</reference>
<dbReference type="EMBL" id="KC612616">
    <property type="protein sequence ID" value="AGH60047.1"/>
    <property type="molecule type" value="Genomic_DNA"/>
</dbReference>
<evidence type="ECO:0000256" key="6">
    <source>
        <dbReference type="ARBA" id="ARBA00023288"/>
    </source>
</evidence>
<evidence type="ECO:0000259" key="9">
    <source>
        <dbReference type="Pfam" id="PF00913"/>
    </source>
</evidence>
<keyword evidence="2" id="KW-1003">Cell membrane</keyword>
<keyword evidence="3" id="KW-0336">GPI-anchor</keyword>
<organism evidence="10">
    <name type="scientific">Trypanosoma brucei</name>
    <dbReference type="NCBI Taxonomy" id="5691"/>
    <lineage>
        <taxon>Eukaryota</taxon>
        <taxon>Discoba</taxon>
        <taxon>Euglenozoa</taxon>
        <taxon>Kinetoplastea</taxon>
        <taxon>Metakinetoplastina</taxon>
        <taxon>Trypanosomatida</taxon>
        <taxon>Trypanosomatidae</taxon>
        <taxon>Trypanosoma</taxon>
    </lineage>
</organism>
<dbReference type="VEuPathDB" id="TriTrypDB:Tb427_000687400"/>
<dbReference type="VEuPathDB" id="TriTrypDB:Tb1125.4.5700"/>
<dbReference type="AlphaFoldDB" id="M4SZB8"/>
<evidence type="ECO:0000256" key="8">
    <source>
        <dbReference type="SAM" id="SignalP"/>
    </source>
</evidence>
<evidence type="ECO:0000256" key="3">
    <source>
        <dbReference type="ARBA" id="ARBA00022622"/>
    </source>
</evidence>
<keyword evidence="6" id="KW-0449">Lipoprotein</keyword>
<feature type="compositionally biased region" description="Basic and acidic residues" evidence="7">
    <location>
        <begin position="409"/>
        <end position="429"/>
    </location>
</feature>
<evidence type="ECO:0000256" key="7">
    <source>
        <dbReference type="SAM" id="MobiDB-lite"/>
    </source>
</evidence>
<feature type="region of interest" description="Disordered" evidence="7">
    <location>
        <begin position="403"/>
        <end position="429"/>
    </location>
</feature>
<proteinExistence type="predicted"/>
<evidence type="ECO:0000256" key="2">
    <source>
        <dbReference type="ARBA" id="ARBA00022475"/>
    </source>
</evidence>
<dbReference type="GO" id="GO:0005886">
    <property type="term" value="C:plasma membrane"/>
    <property type="evidence" value="ECO:0007669"/>
    <property type="project" value="UniProtKB-SubCell"/>
</dbReference>
<dbReference type="VEuPathDB" id="TriTrypDB:Tb11.v5.1037"/>
<evidence type="ECO:0000313" key="10">
    <source>
        <dbReference type="EMBL" id="AGH60047.1"/>
    </source>
</evidence>
<dbReference type="SUPFAM" id="SSF58087">
    <property type="entry name" value="Variant surface glycoprotein (N-terminal domain)"/>
    <property type="match status" value="1"/>
</dbReference>
<dbReference type="Pfam" id="PF00913">
    <property type="entry name" value="Trypan_glycop"/>
    <property type="match status" value="1"/>
</dbReference>
<keyword evidence="8" id="KW-0732">Signal</keyword>
<dbReference type="InterPro" id="IPR001812">
    <property type="entry name" value="Trypano_VSG_A_N_dom"/>
</dbReference>
<comment type="subcellular location">
    <subcellularLocation>
        <location evidence="1">Cell membrane</location>
        <topology evidence="1">Lipid-anchor</topology>
        <topology evidence="1">GPI-anchor</topology>
    </subcellularLocation>
</comment>
<dbReference type="VEuPathDB" id="TriTrypDB:Tbg972.8.20"/>